<evidence type="ECO:0000256" key="1">
    <source>
        <dbReference type="SAM" id="MobiDB-lite"/>
    </source>
</evidence>
<accession>A0AAN1BLH2</accession>
<dbReference type="EMBL" id="CP020910">
    <property type="protein sequence ID" value="ARQ13410.1"/>
    <property type="molecule type" value="Genomic_DNA"/>
</dbReference>
<geneLocation type="plasmid" evidence="3">
    <name>pretnxc12d</name>
</geneLocation>
<dbReference type="AlphaFoldDB" id="A0AAN1BLH2"/>
<organism evidence="2 3">
    <name type="scientific">Rhizobium etli</name>
    <dbReference type="NCBI Taxonomy" id="29449"/>
    <lineage>
        <taxon>Bacteria</taxon>
        <taxon>Pseudomonadati</taxon>
        <taxon>Pseudomonadota</taxon>
        <taxon>Alphaproteobacteria</taxon>
        <taxon>Hyphomicrobiales</taxon>
        <taxon>Rhizobiaceae</taxon>
        <taxon>Rhizobium/Agrobacterium group</taxon>
        <taxon>Rhizobium</taxon>
    </lineage>
</organism>
<feature type="compositionally biased region" description="Polar residues" evidence="1">
    <location>
        <begin position="55"/>
        <end position="69"/>
    </location>
</feature>
<proteinExistence type="predicted"/>
<reference evidence="2 3" key="1">
    <citation type="submission" date="2017-04" db="EMBL/GenBank/DDBJ databases">
        <title>Complete genome sequences of Rhizobium genomic linages associated to common bean (phaseolus vulgaris).</title>
        <authorList>
            <person name="Santamaria R.I."/>
            <person name="Bustos P."/>
            <person name="Perez-Carrascal O."/>
            <person name="Martinez-Flores I."/>
            <person name="Juarez S."/>
            <person name="Lozano L."/>
            <person name="Miranda F."/>
            <person name="Vinuesa P."/>
            <person name="Martinez-Romero E."/>
            <person name="Cevallos M.A."/>
            <person name="Romero D."/>
            <person name="Davila G."/>
            <person name="Gonzalez V."/>
        </authorList>
    </citation>
    <scope>NUCLEOTIDE SEQUENCE [LARGE SCALE GENOMIC DNA]</scope>
    <source>
        <strain evidence="2 3">NXC12</strain>
        <plasmid evidence="3">pretnxc12d</plasmid>
    </source>
</reference>
<evidence type="ECO:0000313" key="3">
    <source>
        <dbReference type="Proteomes" id="UP000194159"/>
    </source>
</evidence>
<dbReference type="Proteomes" id="UP000194159">
    <property type="component" value="Plasmid pRetNXC12d"/>
</dbReference>
<name>A0AAN1BLH2_RHIET</name>
<protein>
    <submittedName>
        <fullName evidence="2">Uncharacterized protein</fullName>
    </submittedName>
</protein>
<gene>
    <name evidence="2" type="ORF">NXC12_PD00317</name>
</gene>
<evidence type="ECO:0000313" key="2">
    <source>
        <dbReference type="EMBL" id="ARQ13410.1"/>
    </source>
</evidence>
<sequence length="116" mass="12710">MEAARFPNVRPNMTTNAASSLKKYRRENISWLIHSILNPEADGNCAMSRRKSLDRSTSMHLEVSPTNLSQGEASSVGMLVLFRGQSLEPALRYKIARPDDAIGHNLSLSAQVGGLT</sequence>
<keyword evidence="2" id="KW-0614">Plasmid</keyword>
<feature type="region of interest" description="Disordered" evidence="1">
    <location>
        <begin position="48"/>
        <end position="69"/>
    </location>
</feature>